<dbReference type="Gene3D" id="1.25.40.10">
    <property type="entry name" value="Tetratricopeptide repeat domain"/>
    <property type="match status" value="1"/>
</dbReference>
<evidence type="ECO:0000313" key="4">
    <source>
        <dbReference type="Proteomes" id="UP000698800"/>
    </source>
</evidence>
<feature type="region of interest" description="Disordered" evidence="2">
    <location>
        <begin position="443"/>
        <end position="480"/>
    </location>
</feature>
<evidence type="ECO:0000256" key="1">
    <source>
        <dbReference type="PROSITE-ProRule" id="PRU00339"/>
    </source>
</evidence>
<sequence length="480" mass="53163">MAQLLSFESPSVRFNNHLVPSPLNAQPPVFQHGTCADILEAYSQAASLFHAYEYHQAIKAYKRLLRQKQSLVNEALLWFNIGILRDHLGEHALASEAYEKAVKLDGSFSLGWFCLGNSLSLISNFRRALRVFKICEKTLRGDSIDYHHYGLPWKLEKTRVTFNIRQTELRKLHKQHKAPLDHTWSLNRLPAGNIFEPGTGILGNGRNTKTPADLANPDALEPPELQARAGVGSLLTKHNQLRRHATTGAGLSSIKNDQLGRRATDRASSRQKPLPLTPDEFPRQAAPSGGFNQDRTLFTSCATGRTASGDGQSVGPVYQTNSRLIQTSSIPAMAPQLASSAADMPTQFGSLPSLQDWERKSFKNRYHPASPLNHPVNPPDHFVRPSDHPVRLFDSQERANVQPSTRDPGQGNLRPPRRARSERLDSFSIFALGEPQLRELQAAANEASANPAKALGRNRSLKSGRFNERGIKSEAQPPAS</sequence>
<organism evidence="3 4">
    <name type="scientific">Glutinoglossum americanum</name>
    <dbReference type="NCBI Taxonomy" id="1670608"/>
    <lineage>
        <taxon>Eukaryota</taxon>
        <taxon>Fungi</taxon>
        <taxon>Dikarya</taxon>
        <taxon>Ascomycota</taxon>
        <taxon>Pezizomycotina</taxon>
        <taxon>Geoglossomycetes</taxon>
        <taxon>Geoglossales</taxon>
        <taxon>Geoglossaceae</taxon>
        <taxon>Glutinoglossum</taxon>
    </lineage>
</organism>
<comment type="caution">
    <text evidence="3">The sequence shown here is derived from an EMBL/GenBank/DDBJ whole genome shotgun (WGS) entry which is preliminary data.</text>
</comment>
<feature type="repeat" description="TPR" evidence="1">
    <location>
        <begin position="75"/>
        <end position="108"/>
    </location>
</feature>
<feature type="region of interest" description="Disordered" evidence="2">
    <location>
        <begin position="365"/>
        <end position="422"/>
    </location>
</feature>
<protein>
    <submittedName>
        <fullName evidence="3">Uncharacterized protein</fullName>
    </submittedName>
</protein>
<feature type="compositionally biased region" description="Basic and acidic residues" evidence="2">
    <location>
        <begin position="258"/>
        <end position="268"/>
    </location>
</feature>
<dbReference type="InterPro" id="IPR051864">
    <property type="entry name" value="NCF2_NOXA1"/>
</dbReference>
<dbReference type="InterPro" id="IPR019734">
    <property type="entry name" value="TPR_rpt"/>
</dbReference>
<dbReference type="SUPFAM" id="SSF48452">
    <property type="entry name" value="TPR-like"/>
    <property type="match status" value="1"/>
</dbReference>
<dbReference type="OrthoDB" id="5419799at2759"/>
<accession>A0A9P8ICA7</accession>
<dbReference type="PANTHER" id="PTHR15175:SF0">
    <property type="entry name" value="SH3 DOMAIN-CONTAINING PROTEIN C23A1.17"/>
    <property type="match status" value="1"/>
</dbReference>
<evidence type="ECO:0000313" key="3">
    <source>
        <dbReference type="EMBL" id="KAH0542869.1"/>
    </source>
</evidence>
<gene>
    <name evidence="3" type="ORF">FGG08_002729</name>
</gene>
<dbReference type="PANTHER" id="PTHR15175">
    <property type="entry name" value="NEUTROPHIL CYTOSOLIC FACTOR 2, NEUTROPHIL NADPH OXIDASE FACTOR 2"/>
    <property type="match status" value="1"/>
</dbReference>
<keyword evidence="4" id="KW-1185">Reference proteome</keyword>
<dbReference type="EMBL" id="JAGHQL010000044">
    <property type="protein sequence ID" value="KAH0542869.1"/>
    <property type="molecule type" value="Genomic_DNA"/>
</dbReference>
<feature type="region of interest" description="Disordered" evidence="2">
    <location>
        <begin position="241"/>
        <end position="293"/>
    </location>
</feature>
<dbReference type="PROSITE" id="PS50005">
    <property type="entry name" value="TPR"/>
    <property type="match status" value="1"/>
</dbReference>
<dbReference type="InterPro" id="IPR011990">
    <property type="entry name" value="TPR-like_helical_dom_sf"/>
</dbReference>
<dbReference type="SMART" id="SM00028">
    <property type="entry name" value="TPR"/>
    <property type="match status" value="3"/>
</dbReference>
<feature type="compositionally biased region" description="Basic and acidic residues" evidence="2">
    <location>
        <begin position="381"/>
        <end position="397"/>
    </location>
</feature>
<keyword evidence="1" id="KW-0802">TPR repeat</keyword>
<dbReference type="Proteomes" id="UP000698800">
    <property type="component" value="Unassembled WGS sequence"/>
</dbReference>
<feature type="compositionally biased region" description="Polar residues" evidence="2">
    <location>
        <begin position="398"/>
        <end position="407"/>
    </location>
</feature>
<proteinExistence type="predicted"/>
<dbReference type="GO" id="GO:0042554">
    <property type="term" value="P:superoxide anion generation"/>
    <property type="evidence" value="ECO:0007669"/>
    <property type="project" value="TreeGrafter"/>
</dbReference>
<dbReference type="GO" id="GO:0016176">
    <property type="term" value="F:superoxide-generating NADPH oxidase activator activity"/>
    <property type="evidence" value="ECO:0007669"/>
    <property type="project" value="TreeGrafter"/>
</dbReference>
<feature type="compositionally biased region" description="Low complexity" evidence="2">
    <location>
        <begin position="443"/>
        <end position="454"/>
    </location>
</feature>
<name>A0A9P8ICA7_9PEZI</name>
<dbReference type="AlphaFoldDB" id="A0A9P8ICA7"/>
<reference evidence="3" key="1">
    <citation type="submission" date="2021-03" db="EMBL/GenBank/DDBJ databases">
        <title>Comparative genomics and phylogenomic investigation of the class Geoglossomycetes provide insights into ecological specialization and systematics.</title>
        <authorList>
            <person name="Melie T."/>
            <person name="Pirro S."/>
            <person name="Miller A.N."/>
            <person name="Quandt A."/>
        </authorList>
    </citation>
    <scope>NUCLEOTIDE SEQUENCE</scope>
    <source>
        <strain evidence="3">GBOQ0MN5Z8</strain>
    </source>
</reference>
<evidence type="ECO:0000256" key="2">
    <source>
        <dbReference type="SAM" id="MobiDB-lite"/>
    </source>
</evidence>
<feature type="region of interest" description="Disordered" evidence="2">
    <location>
        <begin position="197"/>
        <end position="220"/>
    </location>
</feature>